<organism evidence="1 2">
    <name type="scientific">Celeribacter persicus</name>
    <dbReference type="NCBI Taxonomy" id="1651082"/>
    <lineage>
        <taxon>Bacteria</taxon>
        <taxon>Pseudomonadati</taxon>
        <taxon>Pseudomonadota</taxon>
        <taxon>Alphaproteobacteria</taxon>
        <taxon>Rhodobacterales</taxon>
        <taxon>Roseobacteraceae</taxon>
        <taxon>Celeribacter</taxon>
    </lineage>
</organism>
<protein>
    <recommendedName>
        <fullName evidence="3">DUF1284 domain-containing protein</fullName>
    </recommendedName>
</protein>
<dbReference type="Proteomes" id="UP000244077">
    <property type="component" value="Unassembled WGS sequence"/>
</dbReference>
<dbReference type="InterPro" id="IPR009702">
    <property type="entry name" value="DUF1284"/>
</dbReference>
<evidence type="ECO:0000313" key="2">
    <source>
        <dbReference type="Proteomes" id="UP000244077"/>
    </source>
</evidence>
<accession>A0A2T5HSH1</accession>
<dbReference type="EMBL" id="QAOH01000004">
    <property type="protein sequence ID" value="PTQ74535.1"/>
    <property type="molecule type" value="Genomic_DNA"/>
</dbReference>
<keyword evidence="2" id="KW-1185">Reference proteome</keyword>
<dbReference type="AlphaFoldDB" id="A0A2T5HSH1"/>
<name>A0A2T5HSH1_9RHOB</name>
<gene>
    <name evidence="1" type="ORF">C8N42_104180</name>
</gene>
<evidence type="ECO:0008006" key="3">
    <source>
        <dbReference type="Google" id="ProtNLM"/>
    </source>
</evidence>
<proteinExistence type="predicted"/>
<reference evidence="1 2" key="1">
    <citation type="submission" date="2018-04" db="EMBL/GenBank/DDBJ databases">
        <title>Genomic Encyclopedia of Archaeal and Bacterial Type Strains, Phase II (KMG-II): from individual species to whole genera.</title>
        <authorList>
            <person name="Goeker M."/>
        </authorList>
    </citation>
    <scope>NUCLEOTIDE SEQUENCE [LARGE SCALE GENOMIC DNA]</scope>
    <source>
        <strain evidence="1 2">DSM 100434</strain>
    </source>
</reference>
<evidence type="ECO:0000313" key="1">
    <source>
        <dbReference type="EMBL" id="PTQ74535.1"/>
    </source>
</evidence>
<dbReference type="OrthoDB" id="6195504at2"/>
<dbReference type="Pfam" id="PF06935">
    <property type="entry name" value="DUF1284"/>
    <property type="match status" value="1"/>
</dbReference>
<comment type="caution">
    <text evidence="1">The sequence shown here is derived from an EMBL/GenBank/DDBJ whole genome shotgun (WGS) entry which is preliminary data.</text>
</comment>
<dbReference type="RefSeq" id="WP_107815862.1">
    <property type="nucleotide sequence ID" value="NZ_QAOH01000004.1"/>
</dbReference>
<sequence>MIHLRPHHLLCLLTYVGKGYSPTFVENYDRIVARLNDGEEIEITDGPDDICAPIACDMSEHCHGASVISRDALAARDVGRILAMEIAPGTRTQLSPETITRLRAAFTSNEIRDACTGCDWEALCTQIAAKGYVATRVFPSVG</sequence>